<dbReference type="AlphaFoldDB" id="A0A6C0HXX3"/>
<keyword evidence="1" id="KW-0812">Transmembrane</keyword>
<protein>
    <submittedName>
        <fullName evidence="2">Uncharacterized protein</fullName>
    </submittedName>
</protein>
<evidence type="ECO:0000313" key="2">
    <source>
        <dbReference type="EMBL" id="QHT85628.1"/>
    </source>
</evidence>
<organism evidence="2">
    <name type="scientific">viral metagenome</name>
    <dbReference type="NCBI Taxonomy" id="1070528"/>
    <lineage>
        <taxon>unclassified sequences</taxon>
        <taxon>metagenomes</taxon>
        <taxon>organismal metagenomes</taxon>
    </lineage>
</organism>
<evidence type="ECO:0000256" key="1">
    <source>
        <dbReference type="SAM" id="Phobius"/>
    </source>
</evidence>
<dbReference type="EMBL" id="MN740043">
    <property type="protein sequence ID" value="QHT85628.1"/>
    <property type="molecule type" value="Genomic_DNA"/>
</dbReference>
<accession>A0A6C0HXX3</accession>
<feature type="transmembrane region" description="Helical" evidence="1">
    <location>
        <begin position="6"/>
        <end position="22"/>
    </location>
</feature>
<sequence length="106" mass="12978">METVGTFLIFTMIIFAFIYFNFSQIYDYLEKYILEDENVNIIKMKMVNIDKTEKEKMKKENPTFFDKLFDKINEYIYNIINFPNTFFSNIYEYFMGKLLLLNLYTV</sequence>
<keyword evidence="1" id="KW-0472">Membrane</keyword>
<proteinExistence type="predicted"/>
<keyword evidence="1" id="KW-1133">Transmembrane helix</keyword>
<name>A0A6C0HXX3_9ZZZZ</name>
<reference evidence="2" key="1">
    <citation type="journal article" date="2020" name="Nature">
        <title>Giant virus diversity and host interactions through global metagenomics.</title>
        <authorList>
            <person name="Schulz F."/>
            <person name="Roux S."/>
            <person name="Paez-Espino D."/>
            <person name="Jungbluth S."/>
            <person name="Walsh D.A."/>
            <person name="Denef V.J."/>
            <person name="McMahon K.D."/>
            <person name="Konstantinidis K.T."/>
            <person name="Eloe-Fadrosh E.A."/>
            <person name="Kyrpides N.C."/>
            <person name="Woyke T."/>
        </authorList>
    </citation>
    <scope>NUCLEOTIDE SEQUENCE</scope>
    <source>
        <strain evidence="2">GVMAG-M-3300023184-182</strain>
    </source>
</reference>